<reference evidence="3 4" key="1">
    <citation type="submission" date="2016-10" db="EMBL/GenBank/DDBJ databases">
        <authorList>
            <person name="de Groot N.N."/>
        </authorList>
    </citation>
    <scope>NUCLEOTIDE SEQUENCE [LARGE SCALE GENOMIC DNA]</scope>
    <source>
        <strain evidence="3 4">DSM 19938</strain>
    </source>
</reference>
<dbReference type="OrthoDB" id="9790815at2"/>
<evidence type="ECO:0000256" key="1">
    <source>
        <dbReference type="ARBA" id="ARBA00005564"/>
    </source>
</evidence>
<dbReference type="Gene3D" id="2.130.10.10">
    <property type="entry name" value="YVTN repeat-like/Quinoprotein amine dehydrogenase"/>
    <property type="match status" value="1"/>
</dbReference>
<dbReference type="InterPro" id="IPR019405">
    <property type="entry name" value="Lactonase_7-beta_prop"/>
</dbReference>
<dbReference type="InterPro" id="IPR015943">
    <property type="entry name" value="WD40/YVTN_repeat-like_dom_sf"/>
</dbReference>
<keyword evidence="4" id="KW-1185">Reference proteome</keyword>
<dbReference type="InterPro" id="IPR050282">
    <property type="entry name" value="Cycloisomerase_2"/>
</dbReference>
<dbReference type="STRING" id="408657.SAMN04487995_6061"/>
<dbReference type="EMBL" id="FNXY01000012">
    <property type="protein sequence ID" value="SEJ71452.1"/>
    <property type="molecule type" value="Genomic_DNA"/>
</dbReference>
<dbReference type="PANTHER" id="PTHR30344">
    <property type="entry name" value="6-PHOSPHOGLUCONOLACTONASE-RELATED"/>
    <property type="match status" value="1"/>
</dbReference>
<evidence type="ECO:0000313" key="4">
    <source>
        <dbReference type="Proteomes" id="UP000199532"/>
    </source>
</evidence>
<evidence type="ECO:0000256" key="2">
    <source>
        <dbReference type="ARBA" id="ARBA00022526"/>
    </source>
</evidence>
<dbReference type="Proteomes" id="UP000199532">
    <property type="component" value="Unassembled WGS sequence"/>
</dbReference>
<dbReference type="GO" id="GO:0006006">
    <property type="term" value="P:glucose metabolic process"/>
    <property type="evidence" value="ECO:0007669"/>
    <property type="project" value="UniProtKB-KW"/>
</dbReference>
<evidence type="ECO:0000313" key="3">
    <source>
        <dbReference type="EMBL" id="SEJ71452.1"/>
    </source>
</evidence>
<proteinExistence type="inferred from homology"/>
<gene>
    <name evidence="3" type="ORF">SAMN04487995_6061</name>
</gene>
<dbReference type="RefSeq" id="WP_090342122.1">
    <property type="nucleotide sequence ID" value="NZ_FNXY01000012.1"/>
</dbReference>
<dbReference type="InterPro" id="IPR011048">
    <property type="entry name" value="Haem_d1_sf"/>
</dbReference>
<accession>A0A1H7BAC5</accession>
<name>A0A1H7BAC5_9BACT</name>
<dbReference type="Pfam" id="PF10282">
    <property type="entry name" value="Lactonase"/>
    <property type="match status" value="1"/>
</dbReference>
<dbReference type="GO" id="GO:0017057">
    <property type="term" value="F:6-phosphogluconolactonase activity"/>
    <property type="evidence" value="ECO:0007669"/>
    <property type="project" value="TreeGrafter"/>
</dbReference>
<keyword evidence="2" id="KW-0313">Glucose metabolism</keyword>
<dbReference type="AlphaFoldDB" id="A0A1H7BAC5"/>
<organism evidence="3 4">
    <name type="scientific">Dyadobacter koreensis</name>
    <dbReference type="NCBI Taxonomy" id="408657"/>
    <lineage>
        <taxon>Bacteria</taxon>
        <taxon>Pseudomonadati</taxon>
        <taxon>Bacteroidota</taxon>
        <taxon>Cytophagia</taxon>
        <taxon>Cytophagales</taxon>
        <taxon>Spirosomataceae</taxon>
        <taxon>Dyadobacter</taxon>
    </lineage>
</organism>
<keyword evidence="2" id="KW-0119">Carbohydrate metabolism</keyword>
<dbReference type="PANTHER" id="PTHR30344:SF1">
    <property type="entry name" value="6-PHOSPHOGLUCONOLACTONASE"/>
    <property type="match status" value="1"/>
</dbReference>
<protein>
    <submittedName>
        <fullName evidence="3">6-phosphogluconolactonase</fullName>
    </submittedName>
</protein>
<sequence>MRKLISLIFVLALGLSAFSFKDKTVLFYIGSQDKSENAAISLAELDLATGQIVLKESFKTAPAPGYVSISPSKKNLYAVTGDNKISAYAIGTDHKLTYLNSQSSEGMNPCHVSVDPSGKMAFASNYTGGSFTAYTLAADGKVNPPTFSQQFTGKGPNEKRQEKAHAHFSAASPNGKYVYTVDLGTDHVMNYVVNTQTGELKPNPAQAAFEAKPGAGPRHFVITPSGKNMFILNELDLTVTACSINDVGVITAIASYPTIPADFKDPSTSSAIRLHPNGKFVYTSNRGHNSISAFQIKADGTLQKVDEQTQAIKTPRDFNIDPTGKYMIVANQDKDNLVVYEVNAKTGKLTFKHESISAKLPICVAFL</sequence>
<dbReference type="SUPFAM" id="SSF51004">
    <property type="entry name" value="C-terminal (heme d1) domain of cytochrome cd1-nitrite reductase"/>
    <property type="match status" value="1"/>
</dbReference>
<comment type="similarity">
    <text evidence="1">Belongs to the cycloisomerase 2 family.</text>
</comment>
<dbReference type="GO" id="GO:0005829">
    <property type="term" value="C:cytosol"/>
    <property type="evidence" value="ECO:0007669"/>
    <property type="project" value="TreeGrafter"/>
</dbReference>